<dbReference type="OrthoDB" id="7926176at2"/>
<keyword evidence="3" id="KW-0547">Nucleotide-binding</keyword>
<dbReference type="AlphaFoldDB" id="E6YQQ1"/>
<accession>E6YQQ1</accession>
<evidence type="ECO:0000256" key="1">
    <source>
        <dbReference type="ARBA" id="ARBA00022679"/>
    </source>
</evidence>
<gene>
    <name evidence="10" type="ORF">BAR153v2_007450</name>
    <name evidence="9" type="ORF">BAR15_120228</name>
</gene>
<dbReference type="EMBL" id="MUYE01000001">
    <property type="protein sequence ID" value="OPB31785.1"/>
    <property type="molecule type" value="Genomic_DNA"/>
</dbReference>
<reference evidence="9" key="1">
    <citation type="journal article" date="2011" name="PLoS Genet.">
        <title>Parallel evolution of a type IV secretion system in radiating lineages of the host-restricted bacterial pathogen Bartonella.</title>
        <authorList>
            <person name="Engel P."/>
            <person name="Salzburger W."/>
            <person name="Liesch M."/>
            <person name="Chang C.C."/>
            <person name="Maruyama S."/>
            <person name="Lanz C."/>
            <person name="Calteau A."/>
            <person name="Lajus A."/>
            <person name="Medigue C."/>
            <person name="Schuster S.C."/>
            <person name="Dehio C."/>
        </authorList>
    </citation>
    <scope>NUCLEOTIDE SEQUENCE</scope>
    <source>
        <strain evidence="9">AR 15-3</strain>
    </source>
</reference>
<evidence type="ECO:0000256" key="3">
    <source>
        <dbReference type="ARBA" id="ARBA00022741"/>
    </source>
</evidence>
<keyword evidence="2" id="KW-0548">Nucleotidyltransferase</keyword>
<evidence type="ECO:0000256" key="5">
    <source>
        <dbReference type="ARBA" id="ARBA00034531"/>
    </source>
</evidence>
<dbReference type="STRING" id="545617.BAR153v2_007450"/>
<dbReference type="EC" id="2.7.7.108" evidence="5"/>
<dbReference type="Gene3D" id="1.10.3290.10">
    <property type="entry name" value="Fido-like domain"/>
    <property type="match status" value="1"/>
</dbReference>
<reference evidence="11" key="3">
    <citation type="journal article" date="2021" name="Microorganisms">
        <title>Evolutionary Diversification of Host-Targeted &lt;i&gt;Bartonella&lt;/i&gt; Effectors Proteins Derived from a Conserved FicTA Toxin-Antitoxin Module.</title>
        <authorList>
            <person name="Schirmer T."/>
            <person name="de Beer T.A.P."/>
            <person name="Tamegger S."/>
            <person name="Harms A."/>
            <person name="Dietz N."/>
            <person name="Dranow D.M."/>
            <person name="Edwards T.E."/>
            <person name="Myler P.J."/>
            <person name="Phan I."/>
            <person name="Dehio C."/>
        </authorList>
    </citation>
    <scope>X-RAY CRYSTALLOGRAPHY (1.85 ANGSTROMS) OF 9-240</scope>
</reference>
<dbReference type="Pfam" id="PF18543">
    <property type="entry name" value="ID"/>
    <property type="match status" value="1"/>
</dbReference>
<reference evidence="10" key="2">
    <citation type="journal article" date="2017" name="Genome Biol. Evol.">
        <title>Evolutionary dynamics of pathoadaptation revealed by three independent acquisitions of the VirB/D4 type IV secretion system in Bartonella.</title>
        <authorList>
            <person name="Harms A."/>
            <person name="Segers F.H."/>
            <person name="Quebatte M."/>
            <person name="Mistl C."/>
            <person name="Manfredi P."/>
            <person name="Koerner J."/>
            <person name="Chomel B."/>
            <person name="Kosoy M."/>
            <person name="Maruyama S."/>
            <person name="Engel P."/>
            <person name="Dehio C."/>
        </authorList>
    </citation>
    <scope>NUCLEOTIDE SEQUENCE [LARGE SCALE GENOMIC DNA]</scope>
    <source>
        <strain evidence="10">AR 15-3</strain>
    </source>
</reference>
<evidence type="ECO:0000259" key="8">
    <source>
        <dbReference type="PROSITE" id="PS51459"/>
    </source>
</evidence>
<comment type="catalytic activity">
    <reaction evidence="7">
        <text>L-tyrosyl-[protein] + ATP = O-(5'-adenylyl)-L-tyrosyl-[protein] + diphosphate</text>
        <dbReference type="Rhea" id="RHEA:54288"/>
        <dbReference type="Rhea" id="RHEA-COMP:10136"/>
        <dbReference type="Rhea" id="RHEA-COMP:13846"/>
        <dbReference type="ChEBI" id="CHEBI:30616"/>
        <dbReference type="ChEBI" id="CHEBI:33019"/>
        <dbReference type="ChEBI" id="CHEBI:46858"/>
        <dbReference type="ChEBI" id="CHEBI:83624"/>
        <dbReference type="EC" id="2.7.7.108"/>
    </reaction>
</comment>
<protein>
    <recommendedName>
        <fullName evidence="5">protein adenylyltransferase</fullName>
        <ecNumber evidence="5">2.7.7.108</ecNumber>
    </recommendedName>
</protein>
<dbReference type="PROSITE" id="PS51459">
    <property type="entry name" value="FIDO"/>
    <property type="match status" value="1"/>
</dbReference>
<dbReference type="GO" id="GO:0051302">
    <property type="term" value="P:regulation of cell division"/>
    <property type="evidence" value="ECO:0007669"/>
    <property type="project" value="TreeGrafter"/>
</dbReference>
<keyword evidence="1" id="KW-0808">Transferase</keyword>
<dbReference type="SUPFAM" id="SSF140931">
    <property type="entry name" value="Fic-like"/>
    <property type="match status" value="1"/>
</dbReference>
<dbReference type="GO" id="GO:0005524">
    <property type="term" value="F:ATP binding"/>
    <property type="evidence" value="ECO:0007669"/>
    <property type="project" value="UniProtKB-KW"/>
</dbReference>
<dbReference type="InterPro" id="IPR012340">
    <property type="entry name" value="NA-bd_OB-fold"/>
</dbReference>
<dbReference type="Gene3D" id="2.40.50.140">
    <property type="entry name" value="Nucleic acid-binding proteins"/>
    <property type="match status" value="1"/>
</dbReference>
<evidence type="ECO:0000313" key="10">
    <source>
        <dbReference type="EMBL" id="OPB31785.1"/>
    </source>
</evidence>
<evidence type="ECO:0000256" key="4">
    <source>
        <dbReference type="ARBA" id="ARBA00022840"/>
    </source>
</evidence>
<evidence type="ECO:0000256" key="2">
    <source>
        <dbReference type="ARBA" id="ARBA00022695"/>
    </source>
</evidence>
<sequence length="541" mass="62655">MGVLITSPVLNYFYPGTKTLKNKLGIMGYKQLEKRCKRNAKKVINSLRNEPLPETFDSSYLKYLHKRLFGSAFEWAGYTRDLSFAFDDGTIAQMSMMKIPGTDIYFAHGDKIQENLKEFDEILASKSNLQGLSREDFIEETVKLFSFLNYIHPFRAGNEAVQHIFFEKLAEAAGHKLDFSVVTEERIMRACNDAMALKGEEAHQAMKSLFEDISNPEEVIILRDFFKHIPRVERQRLNDEYVTMPREGTTYTGIYQLGSPNSLLFKTVDSHILCLKDYFTPEQLKALKSGGKITFTVPMKKDLDPILIPGEKLAPLKEEEIIKRTRRADCIRDHQREIDRYSKLIYGDSTILDKHMMRIHEYPETGMQLAEQIRTSPQSIAKLAGFKIWFIKSPKRRMAENSILGLTEKIEKHAQIVRSVRDKIFMEHQKEQKRIECVVKKPSKKIQDILNLPKDEQKKVLESSPTLYKDFCSFLDEVNSRLTVDQQNYIFDKKEIEFSDSVGMSRKKARMVMNIIDKSVRLHKQITAIKPDCSQVMAMTI</sequence>
<evidence type="ECO:0007829" key="11">
    <source>
        <dbReference type="PDB" id="4M16"/>
    </source>
</evidence>
<evidence type="ECO:0000256" key="6">
    <source>
        <dbReference type="ARBA" id="ARBA00047939"/>
    </source>
</evidence>
<organism evidence="9">
    <name type="scientific">Bartonella sp. AR 15-3</name>
    <dbReference type="NCBI Taxonomy" id="545617"/>
    <lineage>
        <taxon>Bacteria</taxon>
        <taxon>Pseudomonadati</taxon>
        <taxon>Pseudomonadota</taxon>
        <taxon>Alphaproteobacteria</taxon>
        <taxon>Hyphomicrobiales</taxon>
        <taxon>Bartonellaceae</taxon>
        <taxon>Bartonella</taxon>
    </lineage>
</organism>
<dbReference type="SMR" id="E6YQQ1"/>
<dbReference type="PANTHER" id="PTHR39560:SF1">
    <property type="entry name" value="PROTEIN ADENYLYLTRANSFERASE FIC-RELATED"/>
    <property type="match status" value="1"/>
</dbReference>
<dbReference type="InterPro" id="IPR003812">
    <property type="entry name" value="Fido"/>
</dbReference>
<dbReference type="RefSeq" id="WP_078680359.1">
    <property type="nucleotide sequence ID" value="NZ_CAWMUX010000001.1"/>
</dbReference>
<comment type="catalytic activity">
    <reaction evidence="6">
        <text>L-threonyl-[protein] + ATP = 3-O-(5'-adenylyl)-L-threonyl-[protein] + diphosphate</text>
        <dbReference type="Rhea" id="RHEA:54292"/>
        <dbReference type="Rhea" id="RHEA-COMP:11060"/>
        <dbReference type="Rhea" id="RHEA-COMP:13847"/>
        <dbReference type="ChEBI" id="CHEBI:30013"/>
        <dbReference type="ChEBI" id="CHEBI:30616"/>
        <dbReference type="ChEBI" id="CHEBI:33019"/>
        <dbReference type="ChEBI" id="CHEBI:138113"/>
        <dbReference type="EC" id="2.7.7.108"/>
    </reaction>
</comment>
<dbReference type="PANTHER" id="PTHR39560">
    <property type="entry name" value="PROTEIN ADENYLYLTRANSFERASE FIC-RELATED"/>
    <property type="match status" value="1"/>
</dbReference>
<dbReference type="NCBIfam" id="NF033856">
    <property type="entry name" value="T4SS_effec_BID"/>
    <property type="match status" value="1"/>
</dbReference>
<dbReference type="EMBL" id="FN645479">
    <property type="protein sequence ID" value="CBI79189.1"/>
    <property type="molecule type" value="Genomic_DNA"/>
</dbReference>
<dbReference type="PDB" id="4M16">
    <property type="method" value="X-ray"/>
    <property type="resolution" value="1.85 A"/>
    <property type="chains" value="A=9-240"/>
</dbReference>
<dbReference type="PDBsum" id="4M16"/>
<keyword evidence="4" id="KW-0067">ATP-binding</keyword>
<dbReference type="GO" id="GO:0070733">
    <property type="term" value="F:AMPylase activity"/>
    <property type="evidence" value="ECO:0007669"/>
    <property type="project" value="UniProtKB-EC"/>
</dbReference>
<evidence type="ECO:0000313" key="9">
    <source>
        <dbReference type="EMBL" id="CBI79189.1"/>
    </source>
</evidence>
<feature type="domain" description="Fido" evidence="8">
    <location>
        <begin position="56"/>
        <end position="212"/>
    </location>
</feature>
<evidence type="ECO:0000256" key="7">
    <source>
        <dbReference type="ARBA" id="ARBA00048696"/>
    </source>
</evidence>
<name>E6YQQ1_9HYPH</name>
<dbReference type="InterPro" id="IPR036597">
    <property type="entry name" value="Fido-like_dom_sf"/>
</dbReference>
<keyword evidence="11" id="KW-0002">3D-structure</keyword>
<proteinExistence type="evidence at protein level"/>
<dbReference type="InterPro" id="IPR040548">
    <property type="entry name" value="BepA_ID"/>
</dbReference>
<dbReference type="Pfam" id="PF02661">
    <property type="entry name" value="Fic"/>
    <property type="match status" value="1"/>
</dbReference>